<dbReference type="EMBL" id="QKZL01000014">
    <property type="protein sequence ID" value="PZX14374.1"/>
    <property type="molecule type" value="Genomic_DNA"/>
</dbReference>
<proteinExistence type="predicted"/>
<evidence type="ECO:0000313" key="2">
    <source>
        <dbReference type="EMBL" id="PZX14374.1"/>
    </source>
</evidence>
<dbReference type="SUPFAM" id="SSF53474">
    <property type="entry name" value="alpha/beta-Hydrolases"/>
    <property type="match status" value="1"/>
</dbReference>
<dbReference type="PANTHER" id="PTHR48098">
    <property type="entry name" value="ENTEROCHELIN ESTERASE-RELATED"/>
    <property type="match status" value="1"/>
</dbReference>
<dbReference type="InterPro" id="IPR029058">
    <property type="entry name" value="AB_hydrolase_fold"/>
</dbReference>
<dbReference type="AlphaFoldDB" id="A0A2W7NCB3"/>
<evidence type="ECO:0000313" key="3">
    <source>
        <dbReference type="Proteomes" id="UP000248916"/>
    </source>
</evidence>
<dbReference type="Gene3D" id="3.40.50.1820">
    <property type="entry name" value="alpha/beta hydrolase"/>
    <property type="match status" value="1"/>
</dbReference>
<dbReference type="InterPro" id="IPR050583">
    <property type="entry name" value="Mycobacterial_A85_antigen"/>
</dbReference>
<accession>A0A2W7NCB3</accession>
<reference evidence="2 3" key="1">
    <citation type="submission" date="2018-06" db="EMBL/GenBank/DDBJ databases">
        <title>Genomic Encyclopedia of Archaeal and Bacterial Type Strains, Phase II (KMG-II): from individual species to whole genera.</title>
        <authorList>
            <person name="Goeker M."/>
        </authorList>
    </citation>
    <scope>NUCLEOTIDE SEQUENCE [LARGE SCALE GENOMIC DNA]</scope>
    <source>
        <strain evidence="2 3">DSM 22009</strain>
    </source>
</reference>
<dbReference type="RefSeq" id="WP_111538054.1">
    <property type="nucleotide sequence ID" value="NZ_QKZL01000014.1"/>
</dbReference>
<evidence type="ECO:0000256" key="1">
    <source>
        <dbReference type="SAM" id="SignalP"/>
    </source>
</evidence>
<dbReference type="Proteomes" id="UP000248916">
    <property type="component" value="Unassembled WGS sequence"/>
</dbReference>
<comment type="caution">
    <text evidence="2">The sequence shown here is derived from an EMBL/GenBank/DDBJ whole genome shotgun (WGS) entry which is preliminary data.</text>
</comment>
<feature type="signal peptide" evidence="1">
    <location>
        <begin position="1"/>
        <end position="23"/>
    </location>
</feature>
<dbReference type="InterPro" id="IPR000801">
    <property type="entry name" value="Esterase-like"/>
</dbReference>
<keyword evidence="1" id="KW-0732">Signal</keyword>
<name>A0A2W7NCB3_9RHOB</name>
<protein>
    <submittedName>
        <fullName evidence="2">Enterochelin esterase-like enzyme</fullName>
    </submittedName>
</protein>
<organism evidence="2 3">
    <name type="scientific">Palleronia aestuarii</name>
    <dbReference type="NCBI Taxonomy" id="568105"/>
    <lineage>
        <taxon>Bacteria</taxon>
        <taxon>Pseudomonadati</taxon>
        <taxon>Pseudomonadota</taxon>
        <taxon>Alphaproteobacteria</taxon>
        <taxon>Rhodobacterales</taxon>
        <taxon>Roseobacteraceae</taxon>
        <taxon>Palleronia</taxon>
    </lineage>
</organism>
<keyword evidence="3" id="KW-1185">Reference proteome</keyword>
<dbReference type="PANTHER" id="PTHR48098:SF1">
    <property type="entry name" value="DIACYLGLYCEROL ACYLTRANSFERASE_MYCOLYLTRANSFERASE AG85A"/>
    <property type="match status" value="1"/>
</dbReference>
<feature type="chain" id="PRO_5015909187" evidence="1">
    <location>
        <begin position="24"/>
        <end position="311"/>
    </location>
</feature>
<dbReference type="Pfam" id="PF00756">
    <property type="entry name" value="Esterase"/>
    <property type="match status" value="1"/>
</dbReference>
<dbReference type="OrthoDB" id="9803578at2"/>
<gene>
    <name evidence="2" type="ORF">LX81_02957</name>
</gene>
<sequence length="311" mass="34141">MTFFTLSGGIAAVGITLATAAHAQEHGKVEYDLTMESEILGKDVEYTIYTPPGFDTDGRTYPVIYLMHGGGDGDNSDWYRFGQADDLFDAMIGSGAVPPFIAVTPDGRRDDTLEYNTYYMNDADGAVRWEDMFVEEFVPFVEETYPVIASEDARAIAGLSMGGYAALAYAMKYPDMFAAAVGLSPAVRTDEQIATLDQAGYDRRYGKAWGVGLEGEARLNEAYRANSVFDLADAASPEDIAATKLYIDTGADDVFFDGSVLLHQMLRSEGETERTLASDHRFMIREGGHTWDYWRSGLPEAIRFIGGVFGK</sequence>